<evidence type="ECO:0000256" key="4">
    <source>
        <dbReference type="ARBA" id="ARBA00022801"/>
    </source>
</evidence>
<dbReference type="OrthoDB" id="7183442at2"/>
<dbReference type="Proteomes" id="UP000027647">
    <property type="component" value="Unassembled WGS sequence"/>
</dbReference>
<keyword evidence="3" id="KW-0479">Metal-binding</keyword>
<evidence type="ECO:0000256" key="6">
    <source>
        <dbReference type="ARBA" id="ARBA00023211"/>
    </source>
</evidence>
<reference evidence="8 9" key="1">
    <citation type="submission" date="2014-04" db="EMBL/GenBank/DDBJ databases">
        <title>A comprehensive comparison of genomes of Erythrobacter spp. strains.</title>
        <authorList>
            <person name="Zheng Q."/>
        </authorList>
    </citation>
    <scope>NUCLEOTIDE SEQUENCE [LARGE SCALE GENOMIC DNA]</scope>
    <source>
        <strain evidence="8 9">DSM 6997</strain>
    </source>
</reference>
<dbReference type="AlphaFoldDB" id="A0A074M8E6"/>
<organism evidence="8 9">
    <name type="scientific">Erythrobacter longus</name>
    <dbReference type="NCBI Taxonomy" id="1044"/>
    <lineage>
        <taxon>Bacteria</taxon>
        <taxon>Pseudomonadati</taxon>
        <taxon>Pseudomonadota</taxon>
        <taxon>Alphaproteobacteria</taxon>
        <taxon>Sphingomonadales</taxon>
        <taxon>Erythrobacteraceae</taxon>
        <taxon>Erythrobacter/Porphyrobacter group</taxon>
        <taxon>Erythrobacter</taxon>
    </lineage>
</organism>
<name>A0A074M8E6_ERYLO</name>
<evidence type="ECO:0000313" key="9">
    <source>
        <dbReference type="Proteomes" id="UP000027647"/>
    </source>
</evidence>
<dbReference type="InterPro" id="IPR000086">
    <property type="entry name" value="NUDIX_hydrolase_dom"/>
</dbReference>
<comment type="cofactor">
    <cofactor evidence="1">
        <name>Mn(2+)</name>
        <dbReference type="ChEBI" id="CHEBI:29035"/>
    </cofactor>
</comment>
<feature type="domain" description="Nudix hydrolase" evidence="7">
    <location>
        <begin position="14"/>
        <end position="208"/>
    </location>
</feature>
<dbReference type="eggNOG" id="COG1051">
    <property type="taxonomic scope" value="Bacteria"/>
</dbReference>
<evidence type="ECO:0000256" key="2">
    <source>
        <dbReference type="ARBA" id="ARBA00001946"/>
    </source>
</evidence>
<accession>A0A074M8E6</accession>
<dbReference type="PANTHER" id="PTHR12318:SF0">
    <property type="entry name" value="ACYL-COENZYME A DIPHOSPHATASE NUDT19"/>
    <property type="match status" value="1"/>
</dbReference>
<dbReference type="GO" id="GO:0016818">
    <property type="term" value="F:hydrolase activity, acting on acid anhydrides, in phosphorus-containing anhydrides"/>
    <property type="evidence" value="ECO:0007669"/>
    <property type="project" value="InterPro"/>
</dbReference>
<evidence type="ECO:0000256" key="1">
    <source>
        <dbReference type="ARBA" id="ARBA00001936"/>
    </source>
</evidence>
<dbReference type="InterPro" id="IPR039121">
    <property type="entry name" value="NUDT19"/>
</dbReference>
<dbReference type="SUPFAM" id="SSF55811">
    <property type="entry name" value="Nudix"/>
    <property type="match status" value="1"/>
</dbReference>
<sequence>MTDESSNSPSQSPNGIPAATIIIFRNCPDGRAPEILMTVRSRNMTFASGMAVFPGGRVDEADFALGEEVAAASGGAMTADEAGHQVAAVRETLEETGLALGLKGEIDAARARQARAMLDETKTLAPVLKAFDWELDLDQIVPFARWYPKNENIPRVYDTRFYLANLGTGDVDVSTDEAENTRLFWVSAQGAIDMAAHGEIKLIFPTRRNLERLALFASFEEARAQAEAIPVKTIIPKIDASGPQPMLTIMQDAGYPVTAELLETVARG</sequence>
<dbReference type="CDD" id="cd18870">
    <property type="entry name" value="NUDIX_AcylCoAdiphos_Nudt19"/>
    <property type="match status" value="1"/>
</dbReference>
<dbReference type="EMBL" id="JMIW01000006">
    <property type="protein sequence ID" value="KEO89035.1"/>
    <property type="molecule type" value="Genomic_DNA"/>
</dbReference>
<evidence type="ECO:0000313" key="8">
    <source>
        <dbReference type="EMBL" id="KEO89035.1"/>
    </source>
</evidence>
<comment type="caution">
    <text evidence="8">The sequence shown here is derived from an EMBL/GenBank/DDBJ whole genome shotgun (WGS) entry which is preliminary data.</text>
</comment>
<dbReference type="RefSeq" id="WP_034961243.1">
    <property type="nucleotide sequence ID" value="NZ_JMIW01000006.1"/>
</dbReference>
<proteinExistence type="predicted"/>
<keyword evidence="4 8" id="KW-0378">Hydrolase</keyword>
<keyword evidence="6" id="KW-0464">Manganese</keyword>
<dbReference type="STRING" id="1044.EH31_13390"/>
<dbReference type="PANTHER" id="PTHR12318">
    <property type="entry name" value="TESTOSTERONE-REGULATED PROTEIN RP2"/>
    <property type="match status" value="1"/>
</dbReference>
<dbReference type="Gene3D" id="3.90.79.10">
    <property type="entry name" value="Nucleoside Triphosphate Pyrophosphohydrolase"/>
    <property type="match status" value="1"/>
</dbReference>
<evidence type="ECO:0000256" key="3">
    <source>
        <dbReference type="ARBA" id="ARBA00022723"/>
    </source>
</evidence>
<dbReference type="GO" id="GO:0046872">
    <property type="term" value="F:metal ion binding"/>
    <property type="evidence" value="ECO:0007669"/>
    <property type="project" value="UniProtKB-KW"/>
</dbReference>
<gene>
    <name evidence="8" type="ORF">EH31_13390</name>
</gene>
<keyword evidence="5" id="KW-0460">Magnesium</keyword>
<comment type="cofactor">
    <cofactor evidence="2">
        <name>Mg(2+)</name>
        <dbReference type="ChEBI" id="CHEBI:18420"/>
    </cofactor>
</comment>
<dbReference type="PROSITE" id="PS51462">
    <property type="entry name" value="NUDIX"/>
    <property type="match status" value="1"/>
</dbReference>
<evidence type="ECO:0000256" key="5">
    <source>
        <dbReference type="ARBA" id="ARBA00022842"/>
    </source>
</evidence>
<keyword evidence="9" id="KW-1185">Reference proteome</keyword>
<evidence type="ECO:0000259" key="7">
    <source>
        <dbReference type="PROSITE" id="PS51462"/>
    </source>
</evidence>
<dbReference type="InterPro" id="IPR015797">
    <property type="entry name" value="NUDIX_hydrolase-like_dom_sf"/>
</dbReference>
<protein>
    <submittedName>
        <fullName evidence="8">NUDIX hydrolase</fullName>
    </submittedName>
</protein>